<evidence type="ECO:0000313" key="1">
    <source>
        <dbReference type="EMBL" id="GAI29211.1"/>
    </source>
</evidence>
<dbReference type="SUPFAM" id="SSF46689">
    <property type="entry name" value="Homeodomain-like"/>
    <property type="match status" value="1"/>
</dbReference>
<evidence type="ECO:0008006" key="2">
    <source>
        <dbReference type="Google" id="ProtNLM"/>
    </source>
</evidence>
<name>X1NG75_9ZZZZ</name>
<accession>X1NG75</accession>
<dbReference type="InterPro" id="IPR047655">
    <property type="entry name" value="Transpos_IS630-like"/>
</dbReference>
<dbReference type="AlphaFoldDB" id="X1NG75"/>
<dbReference type="NCBIfam" id="NF033545">
    <property type="entry name" value="transpos_IS630"/>
    <property type="match status" value="1"/>
</dbReference>
<organism evidence="1">
    <name type="scientific">marine sediment metagenome</name>
    <dbReference type="NCBI Taxonomy" id="412755"/>
    <lineage>
        <taxon>unclassified sequences</taxon>
        <taxon>metagenomes</taxon>
        <taxon>ecological metagenomes</taxon>
    </lineage>
</organism>
<proteinExistence type="predicted"/>
<gene>
    <name evidence="1" type="ORF">S06H3_30481</name>
</gene>
<reference evidence="1" key="1">
    <citation type="journal article" date="2014" name="Front. Microbiol.">
        <title>High frequency of phylogenetically diverse reductive dehalogenase-homologous genes in deep subseafloor sedimentary metagenomes.</title>
        <authorList>
            <person name="Kawai M."/>
            <person name="Futagami T."/>
            <person name="Toyoda A."/>
            <person name="Takaki Y."/>
            <person name="Nishi S."/>
            <person name="Hori S."/>
            <person name="Arai W."/>
            <person name="Tsubouchi T."/>
            <person name="Morono Y."/>
            <person name="Uchiyama I."/>
            <person name="Ito T."/>
            <person name="Fujiyama A."/>
            <person name="Inagaki F."/>
            <person name="Takami H."/>
        </authorList>
    </citation>
    <scope>NUCLEOTIDE SEQUENCE</scope>
    <source>
        <strain evidence="1">Expedition CK06-06</strain>
    </source>
</reference>
<dbReference type="Pfam" id="PF13565">
    <property type="entry name" value="HTH_32"/>
    <property type="match status" value="1"/>
</dbReference>
<dbReference type="EMBL" id="BARV01017954">
    <property type="protein sequence ID" value="GAI29211.1"/>
    <property type="molecule type" value="Genomic_DNA"/>
</dbReference>
<feature type="non-terminal residue" evidence="1">
    <location>
        <position position="1"/>
    </location>
</feature>
<sequence>QREVLRARIVLLADKGKKNQEIAKELGVTQDVVGKWRTRFFHQDKEGLDNKPLPGKPQKFDYGVRLTVIEVACRKPERITHWSTRELAKKVNEGLAIDISHMTVQRILFSVDLKPHQVKMWVNSQDPDFEAKMMDVVGLYVNPPENATTDTDIRNS</sequence>
<comment type="caution">
    <text evidence="1">The sequence shown here is derived from an EMBL/GenBank/DDBJ whole genome shotgun (WGS) entry which is preliminary data.</text>
</comment>
<dbReference type="InterPro" id="IPR009057">
    <property type="entry name" value="Homeodomain-like_sf"/>
</dbReference>
<protein>
    <recommendedName>
        <fullName evidence="2">Winged helix-turn helix domain-containing protein</fullName>
    </recommendedName>
</protein>